<dbReference type="FunFam" id="1.10.10.60:FF:000002">
    <property type="entry name" value="Myb family transcription factor"/>
    <property type="match status" value="1"/>
</dbReference>
<evidence type="ECO:0000259" key="6">
    <source>
        <dbReference type="PROSITE" id="PS51294"/>
    </source>
</evidence>
<feature type="compositionally biased region" description="Basic and acidic residues" evidence="5">
    <location>
        <begin position="303"/>
        <end position="318"/>
    </location>
</feature>
<dbReference type="Gramene" id="ONK82061">
    <property type="protein sequence ID" value="ONK82061"/>
    <property type="gene ID" value="A4U43_C01F35720"/>
</dbReference>
<organism evidence="7 8">
    <name type="scientific">Asparagus officinalis</name>
    <name type="common">Garden asparagus</name>
    <dbReference type="NCBI Taxonomy" id="4686"/>
    <lineage>
        <taxon>Eukaryota</taxon>
        <taxon>Viridiplantae</taxon>
        <taxon>Streptophyta</taxon>
        <taxon>Embryophyta</taxon>
        <taxon>Tracheophyta</taxon>
        <taxon>Spermatophyta</taxon>
        <taxon>Magnoliopsida</taxon>
        <taxon>Liliopsida</taxon>
        <taxon>Asparagales</taxon>
        <taxon>Asparagaceae</taxon>
        <taxon>Asparagoideae</taxon>
        <taxon>Asparagus</taxon>
    </lineage>
</organism>
<feature type="region of interest" description="Disordered" evidence="5">
    <location>
        <begin position="379"/>
        <end position="437"/>
    </location>
</feature>
<dbReference type="Gene3D" id="1.10.10.60">
    <property type="entry name" value="Homeodomain-like"/>
    <property type="match status" value="1"/>
</dbReference>
<sequence length="452" mass="50285">MNTVKKSNSPEGSLSSSHASSSSEFSYIQTGIINSSSLQTGLQFNHPNLIQEPEMRSPLSNVPHPQCSENPFSRSSTFCTRLFLSSPSSSMTCRQLKNLPFLPHPPKSEQLVSAVQCSSSPSLFSGDMCDVHTEGEHSDDLMKDFLNLSGDGSDGNFHQENHENSSTINEQMDLQFLSEQLGIEMADNGESPCLDDLYDVPQVSCVPPSTSESNQNNQQLSPPVKVQLHPTLSTSSAPAANKQRLRWTLELHERFVEAVNKLDGAEKATPKGVLKLMNVEGLTIYHVKSHLQKYRLAKYLPETKEGKRTSSSEEKKEPLVSNKNESFDRNKHVTEALRLQIEVQKQLHEQLEVQRKLQLRIEEHASFLQKILEQQQKSSNSFISSKPAQSQEVQPESSDDTSVEQAESKDGSISSRSGQKRKAIDLESDSVSSEKRQCVKLDEKLEGVSSTL</sequence>
<feature type="domain" description="HTH myb-type" evidence="6">
    <location>
        <begin position="239"/>
        <end position="299"/>
    </location>
</feature>
<dbReference type="PANTHER" id="PTHR31499">
    <property type="entry name" value="MYB FAMILY TRANSCRIPTION FACTOR PHL11"/>
    <property type="match status" value="1"/>
</dbReference>
<dbReference type="OMA" id="NQYDDEQ"/>
<name>A0A5P1FXU8_ASPOF</name>
<dbReference type="Pfam" id="PF00249">
    <property type="entry name" value="Myb_DNA-binding"/>
    <property type="match status" value="1"/>
</dbReference>
<dbReference type="Proteomes" id="UP000243459">
    <property type="component" value="Chromosome 1"/>
</dbReference>
<dbReference type="Pfam" id="PF14379">
    <property type="entry name" value="Myb_CC_LHEQLE"/>
    <property type="match status" value="1"/>
</dbReference>
<evidence type="ECO:0000256" key="3">
    <source>
        <dbReference type="ARBA" id="ARBA00023163"/>
    </source>
</evidence>
<dbReference type="SUPFAM" id="SSF46689">
    <property type="entry name" value="Homeodomain-like"/>
    <property type="match status" value="1"/>
</dbReference>
<dbReference type="InterPro" id="IPR025756">
    <property type="entry name" value="Myb_CC_LHEQLE"/>
</dbReference>
<dbReference type="InterPro" id="IPR006447">
    <property type="entry name" value="Myb_dom_plants"/>
</dbReference>
<keyword evidence="2" id="KW-0238">DNA-binding</keyword>
<evidence type="ECO:0000256" key="4">
    <source>
        <dbReference type="ARBA" id="ARBA00023242"/>
    </source>
</evidence>
<dbReference type="EMBL" id="CM007381">
    <property type="protein sequence ID" value="ONK82061.1"/>
    <property type="molecule type" value="Genomic_DNA"/>
</dbReference>
<keyword evidence="3" id="KW-0804">Transcription</keyword>
<reference evidence="8" key="1">
    <citation type="journal article" date="2017" name="Nat. Commun.">
        <title>The asparagus genome sheds light on the origin and evolution of a young Y chromosome.</title>
        <authorList>
            <person name="Harkess A."/>
            <person name="Zhou J."/>
            <person name="Xu C."/>
            <person name="Bowers J.E."/>
            <person name="Van der Hulst R."/>
            <person name="Ayyampalayam S."/>
            <person name="Mercati F."/>
            <person name="Riccardi P."/>
            <person name="McKain M.R."/>
            <person name="Kakrana A."/>
            <person name="Tang H."/>
            <person name="Ray J."/>
            <person name="Groenendijk J."/>
            <person name="Arikit S."/>
            <person name="Mathioni S.M."/>
            <person name="Nakano M."/>
            <person name="Shan H."/>
            <person name="Telgmann-Rauber A."/>
            <person name="Kanno A."/>
            <person name="Yue Z."/>
            <person name="Chen H."/>
            <person name="Li W."/>
            <person name="Chen Y."/>
            <person name="Xu X."/>
            <person name="Zhang Y."/>
            <person name="Luo S."/>
            <person name="Chen H."/>
            <person name="Gao J."/>
            <person name="Mao Z."/>
            <person name="Pires J.C."/>
            <person name="Luo M."/>
            <person name="Kudrna D."/>
            <person name="Wing R.A."/>
            <person name="Meyers B.C."/>
            <person name="Yi K."/>
            <person name="Kong H."/>
            <person name="Lavrijsen P."/>
            <person name="Sunseri F."/>
            <person name="Falavigna A."/>
            <person name="Ye Y."/>
            <person name="Leebens-Mack J.H."/>
            <person name="Chen G."/>
        </authorList>
    </citation>
    <scope>NUCLEOTIDE SEQUENCE [LARGE SCALE GENOMIC DNA]</scope>
    <source>
        <strain evidence="8">cv. DH0086</strain>
    </source>
</reference>
<feature type="compositionally biased region" description="Polar residues" evidence="5">
    <location>
        <begin position="379"/>
        <end position="396"/>
    </location>
</feature>
<dbReference type="GO" id="GO:0003700">
    <property type="term" value="F:DNA-binding transcription factor activity"/>
    <property type="evidence" value="ECO:0007669"/>
    <property type="project" value="InterPro"/>
</dbReference>
<keyword evidence="1" id="KW-0805">Transcription regulation</keyword>
<proteinExistence type="predicted"/>
<keyword evidence="8" id="KW-1185">Reference proteome</keyword>
<dbReference type="AlphaFoldDB" id="A0A5P1FXU8"/>
<evidence type="ECO:0000256" key="5">
    <source>
        <dbReference type="SAM" id="MobiDB-lite"/>
    </source>
</evidence>
<dbReference type="InterPro" id="IPR017930">
    <property type="entry name" value="Myb_dom"/>
</dbReference>
<dbReference type="GO" id="GO:0003677">
    <property type="term" value="F:DNA binding"/>
    <property type="evidence" value="ECO:0007669"/>
    <property type="project" value="UniProtKB-KW"/>
</dbReference>
<evidence type="ECO:0000313" key="7">
    <source>
        <dbReference type="EMBL" id="ONK82061.1"/>
    </source>
</evidence>
<keyword evidence="4" id="KW-0539">Nucleus</keyword>
<evidence type="ECO:0000256" key="2">
    <source>
        <dbReference type="ARBA" id="ARBA00023125"/>
    </source>
</evidence>
<feature type="region of interest" description="Disordered" evidence="5">
    <location>
        <begin position="303"/>
        <end position="327"/>
    </location>
</feature>
<accession>A0A5P1FXU8</accession>
<dbReference type="InterPro" id="IPR009057">
    <property type="entry name" value="Homeodomain-like_sf"/>
</dbReference>
<dbReference type="OrthoDB" id="551907at2759"/>
<dbReference type="PANTHER" id="PTHR31499:SF80">
    <property type="entry name" value="HTH MYB-TYPE DOMAIN-CONTAINING PROTEIN"/>
    <property type="match status" value="1"/>
</dbReference>
<dbReference type="InterPro" id="IPR001005">
    <property type="entry name" value="SANT/Myb"/>
</dbReference>
<feature type="region of interest" description="Disordered" evidence="5">
    <location>
        <begin position="1"/>
        <end position="21"/>
    </location>
</feature>
<dbReference type="NCBIfam" id="TIGR01557">
    <property type="entry name" value="myb_SHAQKYF"/>
    <property type="match status" value="1"/>
</dbReference>
<gene>
    <name evidence="7" type="ORF">A4U43_C01F35720</name>
</gene>
<evidence type="ECO:0000256" key="1">
    <source>
        <dbReference type="ARBA" id="ARBA00023015"/>
    </source>
</evidence>
<dbReference type="PROSITE" id="PS51294">
    <property type="entry name" value="HTH_MYB"/>
    <property type="match status" value="1"/>
</dbReference>
<feature type="compositionally biased region" description="Low complexity" evidence="5">
    <location>
        <begin position="9"/>
        <end position="21"/>
    </location>
</feature>
<evidence type="ECO:0000313" key="8">
    <source>
        <dbReference type="Proteomes" id="UP000243459"/>
    </source>
</evidence>
<dbReference type="InterPro" id="IPR046955">
    <property type="entry name" value="PHR1-like"/>
</dbReference>
<protein>
    <recommendedName>
        <fullName evidence="6">HTH myb-type domain-containing protein</fullName>
    </recommendedName>
</protein>